<dbReference type="Proteomes" id="UP000238655">
    <property type="component" value="Chromosome 1"/>
</dbReference>
<evidence type="ECO:0000259" key="5">
    <source>
        <dbReference type="PROSITE" id="PS50931"/>
    </source>
</evidence>
<evidence type="ECO:0000256" key="1">
    <source>
        <dbReference type="ARBA" id="ARBA00009437"/>
    </source>
</evidence>
<dbReference type="SUPFAM" id="SSF53850">
    <property type="entry name" value="Periplasmic binding protein-like II"/>
    <property type="match status" value="1"/>
</dbReference>
<dbReference type="InterPro" id="IPR036388">
    <property type="entry name" value="WH-like_DNA-bd_sf"/>
</dbReference>
<dbReference type="PANTHER" id="PTHR30126">
    <property type="entry name" value="HTH-TYPE TRANSCRIPTIONAL REGULATOR"/>
    <property type="match status" value="1"/>
</dbReference>
<evidence type="ECO:0000313" key="9">
    <source>
        <dbReference type="Proteomes" id="UP000277921"/>
    </source>
</evidence>
<dbReference type="SUPFAM" id="SSF46785">
    <property type="entry name" value="Winged helix' DNA-binding domain"/>
    <property type="match status" value="1"/>
</dbReference>
<dbReference type="EMBL" id="QTQV01000001">
    <property type="protein sequence ID" value="RQT21576.1"/>
    <property type="molecule type" value="Genomic_DNA"/>
</dbReference>
<keyword evidence="2" id="KW-0805">Transcription regulation</keyword>
<dbReference type="Pfam" id="PF03466">
    <property type="entry name" value="LysR_substrate"/>
    <property type="match status" value="1"/>
</dbReference>
<dbReference type="PROSITE" id="PS50931">
    <property type="entry name" value="HTH_LYSR"/>
    <property type="match status" value="1"/>
</dbReference>
<feature type="domain" description="HTH lysR-type" evidence="5">
    <location>
        <begin position="15"/>
        <end position="72"/>
    </location>
</feature>
<reference evidence="6 8" key="1">
    <citation type="submission" date="2018-01" db="EMBL/GenBank/DDBJ databases">
        <title>Successful Treatment of Persistent Burkholderia cepacia Bacteremia with Ceftazidime-Avibactam.</title>
        <authorList>
            <person name="Tamma P."/>
            <person name="Fan Y."/>
            <person name="Bergman Y."/>
            <person name="Sick-Samuels A."/>
            <person name="Hsu A."/>
            <person name="Timp W."/>
            <person name="Simner P."/>
        </authorList>
    </citation>
    <scope>NUCLEOTIDE SEQUENCE [LARGE SCALE GENOMIC DNA]</scope>
    <source>
        <strain evidence="6 8">170816</strain>
    </source>
</reference>
<evidence type="ECO:0000313" key="7">
    <source>
        <dbReference type="EMBL" id="RQT21576.1"/>
    </source>
</evidence>
<evidence type="ECO:0000313" key="8">
    <source>
        <dbReference type="Proteomes" id="UP000238655"/>
    </source>
</evidence>
<sequence>MAMGEGTVRGFDSYLTFQKLEVFCTVVELGSVTRAADRLCIAQPVVTAHVRSMEKRLGYALVKRAGRNIALTEAGERIYRWATEVITRTREVERELAGLEQGEMGTAVVATSMSIGSYALPPLFAEFHRRQPDGLVTVQILTPQAAVDATRVGGCDFAVILIAANQDLEGLATIPVWEDELLLVCGASSPWAAQPAGDLDLRRVPFVSTPRNQPRRELEEALLRERGLEQRKVVMELGHPEAMKHVVRENLGVSFMFASAVRAEVERGELVVLDRPELSMKVPIYLVHRDDKRFSAFQAELVQFIVDSASPGAAAGVPNS</sequence>
<gene>
    <name evidence="6" type="ORF">C3743_14795</name>
    <name evidence="7" type="ORF">DF051_01690</name>
</gene>
<dbReference type="Gene3D" id="1.10.10.10">
    <property type="entry name" value="Winged helix-like DNA-binding domain superfamily/Winged helix DNA-binding domain"/>
    <property type="match status" value="1"/>
</dbReference>
<dbReference type="AlphaFoldDB" id="A0A2S5DR78"/>
<name>A0A2S5DR78_9BURK</name>
<dbReference type="PANTHER" id="PTHR30126:SF40">
    <property type="entry name" value="HTH-TYPE TRANSCRIPTIONAL REGULATOR GLTR"/>
    <property type="match status" value="1"/>
</dbReference>
<dbReference type="FunFam" id="1.10.10.10:FF:000001">
    <property type="entry name" value="LysR family transcriptional regulator"/>
    <property type="match status" value="1"/>
</dbReference>
<evidence type="ECO:0000256" key="3">
    <source>
        <dbReference type="ARBA" id="ARBA00023125"/>
    </source>
</evidence>
<dbReference type="InterPro" id="IPR000847">
    <property type="entry name" value="LysR_HTH_N"/>
</dbReference>
<evidence type="ECO:0000256" key="4">
    <source>
        <dbReference type="ARBA" id="ARBA00023163"/>
    </source>
</evidence>
<accession>A0A2S5DR78</accession>
<dbReference type="GO" id="GO:0003700">
    <property type="term" value="F:DNA-binding transcription factor activity"/>
    <property type="evidence" value="ECO:0007669"/>
    <property type="project" value="InterPro"/>
</dbReference>
<keyword evidence="3" id="KW-0238">DNA-binding</keyword>
<proteinExistence type="inferred from homology"/>
<dbReference type="EMBL" id="PQVP01000002">
    <property type="protein sequence ID" value="POZ81594.1"/>
    <property type="molecule type" value="Genomic_DNA"/>
</dbReference>
<reference evidence="7 9" key="2">
    <citation type="submission" date="2018-08" db="EMBL/GenBank/DDBJ databases">
        <title>Comparative analysis of Burkholderia isolates from Puerto Rico.</title>
        <authorList>
            <person name="Hall C."/>
            <person name="Sahl J."/>
            <person name="Wagner D."/>
        </authorList>
    </citation>
    <scope>NUCLEOTIDE SEQUENCE [LARGE SCALE GENOMIC DNA]</scope>
    <source>
        <strain evidence="7 9">Bp9025</strain>
    </source>
</reference>
<protein>
    <submittedName>
        <fullName evidence="6">LysR family transcriptional regulator</fullName>
    </submittedName>
</protein>
<evidence type="ECO:0000313" key="6">
    <source>
        <dbReference type="EMBL" id="POZ81594.1"/>
    </source>
</evidence>
<dbReference type="InterPro" id="IPR005119">
    <property type="entry name" value="LysR_subst-bd"/>
</dbReference>
<dbReference type="Pfam" id="PF00126">
    <property type="entry name" value="HTH_1"/>
    <property type="match status" value="1"/>
</dbReference>
<evidence type="ECO:0000256" key="2">
    <source>
        <dbReference type="ARBA" id="ARBA00023015"/>
    </source>
</evidence>
<comment type="caution">
    <text evidence="6">The sequence shown here is derived from an EMBL/GenBank/DDBJ whole genome shotgun (WGS) entry which is preliminary data.</text>
</comment>
<dbReference type="Proteomes" id="UP000277921">
    <property type="component" value="Unassembled WGS sequence"/>
</dbReference>
<keyword evidence="4" id="KW-0804">Transcription</keyword>
<organism evidence="6 8">
    <name type="scientific">Burkholderia contaminans</name>
    <dbReference type="NCBI Taxonomy" id="488447"/>
    <lineage>
        <taxon>Bacteria</taxon>
        <taxon>Pseudomonadati</taxon>
        <taxon>Pseudomonadota</taxon>
        <taxon>Betaproteobacteria</taxon>
        <taxon>Burkholderiales</taxon>
        <taxon>Burkholderiaceae</taxon>
        <taxon>Burkholderia</taxon>
        <taxon>Burkholderia cepacia complex</taxon>
    </lineage>
</organism>
<dbReference type="Gene3D" id="3.40.190.10">
    <property type="entry name" value="Periplasmic binding protein-like II"/>
    <property type="match status" value="2"/>
</dbReference>
<comment type="similarity">
    <text evidence="1">Belongs to the LysR transcriptional regulatory family.</text>
</comment>
<dbReference type="GO" id="GO:0000976">
    <property type="term" value="F:transcription cis-regulatory region binding"/>
    <property type="evidence" value="ECO:0007669"/>
    <property type="project" value="TreeGrafter"/>
</dbReference>
<dbReference type="InterPro" id="IPR036390">
    <property type="entry name" value="WH_DNA-bd_sf"/>
</dbReference>